<feature type="compositionally biased region" description="Acidic residues" evidence="1">
    <location>
        <begin position="291"/>
        <end position="300"/>
    </location>
</feature>
<feature type="region of interest" description="Disordered" evidence="1">
    <location>
        <begin position="1735"/>
        <end position="1758"/>
    </location>
</feature>
<feature type="region of interest" description="Disordered" evidence="1">
    <location>
        <begin position="329"/>
        <end position="458"/>
    </location>
</feature>
<feature type="compositionally biased region" description="Polar residues" evidence="1">
    <location>
        <begin position="266"/>
        <end position="275"/>
    </location>
</feature>
<evidence type="ECO:0000256" key="2">
    <source>
        <dbReference type="SAM" id="Phobius"/>
    </source>
</evidence>
<evidence type="ECO:0000313" key="4">
    <source>
        <dbReference type="Proteomes" id="UP000186817"/>
    </source>
</evidence>
<feature type="region of interest" description="Disordered" evidence="1">
    <location>
        <begin position="648"/>
        <end position="675"/>
    </location>
</feature>
<keyword evidence="2" id="KW-0812">Transmembrane</keyword>
<feature type="region of interest" description="Disordered" evidence="1">
    <location>
        <begin position="701"/>
        <end position="743"/>
    </location>
</feature>
<feature type="compositionally biased region" description="Acidic residues" evidence="1">
    <location>
        <begin position="400"/>
        <end position="412"/>
    </location>
</feature>
<reference evidence="3 4" key="1">
    <citation type="submission" date="2016-02" db="EMBL/GenBank/DDBJ databases">
        <title>Genome analysis of coral dinoflagellate symbionts highlights evolutionary adaptations to a symbiotic lifestyle.</title>
        <authorList>
            <person name="Aranda M."/>
            <person name="Li Y."/>
            <person name="Liew Y.J."/>
            <person name="Baumgarten S."/>
            <person name="Simakov O."/>
            <person name="Wilson M."/>
            <person name="Piel J."/>
            <person name="Ashoor H."/>
            <person name="Bougouffa S."/>
            <person name="Bajic V.B."/>
            <person name="Ryu T."/>
            <person name="Ravasi T."/>
            <person name="Bayer T."/>
            <person name="Micklem G."/>
            <person name="Kim H."/>
            <person name="Bhak J."/>
            <person name="Lajeunesse T.C."/>
            <person name="Voolstra C.R."/>
        </authorList>
    </citation>
    <scope>NUCLEOTIDE SEQUENCE [LARGE SCALE GENOMIC DNA]</scope>
    <source>
        <strain evidence="3 4">CCMP2467</strain>
    </source>
</reference>
<keyword evidence="2" id="KW-1133">Transmembrane helix</keyword>
<name>A0A1Q9EKU6_SYMMI</name>
<dbReference type="EMBL" id="LSRX01000124">
    <property type="protein sequence ID" value="OLQ08084.1"/>
    <property type="molecule type" value="Genomic_DNA"/>
</dbReference>
<feature type="compositionally biased region" description="Polar residues" evidence="1">
    <location>
        <begin position="1744"/>
        <end position="1758"/>
    </location>
</feature>
<keyword evidence="4" id="KW-1185">Reference proteome</keyword>
<feature type="region of interest" description="Disordered" evidence="1">
    <location>
        <begin position="758"/>
        <end position="805"/>
    </location>
</feature>
<feature type="region of interest" description="Disordered" evidence="1">
    <location>
        <begin position="258"/>
        <end position="309"/>
    </location>
</feature>
<feature type="compositionally biased region" description="Low complexity" evidence="1">
    <location>
        <begin position="413"/>
        <end position="425"/>
    </location>
</feature>
<feature type="compositionally biased region" description="Polar residues" evidence="1">
    <location>
        <begin position="768"/>
        <end position="777"/>
    </location>
</feature>
<comment type="caution">
    <text evidence="3">The sequence shown here is derived from an EMBL/GenBank/DDBJ whole genome shotgun (WGS) entry which is preliminary data.</text>
</comment>
<protein>
    <submittedName>
        <fullName evidence="3">Copia protein</fullName>
    </submittedName>
</protein>
<dbReference type="Proteomes" id="UP000186817">
    <property type="component" value="Unassembled WGS sequence"/>
</dbReference>
<feature type="compositionally biased region" description="Polar residues" evidence="1">
    <location>
        <begin position="734"/>
        <end position="743"/>
    </location>
</feature>
<dbReference type="OrthoDB" id="3751033at2759"/>
<organism evidence="3 4">
    <name type="scientific">Symbiodinium microadriaticum</name>
    <name type="common">Dinoflagellate</name>
    <name type="synonym">Zooxanthella microadriatica</name>
    <dbReference type="NCBI Taxonomy" id="2951"/>
    <lineage>
        <taxon>Eukaryota</taxon>
        <taxon>Sar</taxon>
        <taxon>Alveolata</taxon>
        <taxon>Dinophyceae</taxon>
        <taxon>Suessiales</taxon>
        <taxon>Symbiodiniaceae</taxon>
        <taxon>Symbiodinium</taxon>
    </lineage>
</organism>
<feature type="transmembrane region" description="Helical" evidence="2">
    <location>
        <begin position="41"/>
        <end position="60"/>
    </location>
</feature>
<evidence type="ECO:0000313" key="3">
    <source>
        <dbReference type="EMBL" id="OLQ08084.1"/>
    </source>
</evidence>
<evidence type="ECO:0000256" key="1">
    <source>
        <dbReference type="SAM" id="MobiDB-lite"/>
    </source>
</evidence>
<sequence length="1758" mass="196979">MQLEKGVAPGGAFEASFCVSSSHWQAEQGCSRAQVLRLRRLAAVAPLMAILGLGITMISGEAGGNGKDGVGMAALVLRGVIPVGDKVNGKDRNLVLLVGGPAGQSSNRGIGKPIFLEKMAAGAQKLMEKLSGQAWMATESLDLADLKHPEGVQRLLAHLWQELEPLEHLRTFTTLSEFYNDFRRSSGQEFVEFDMQFRAHLKRLEEVGAKLEGLNVAYWFLEKSGLSSDLRKQVVAAASGEYDYPKLRKALTAIVPKVRKEDDNHPTPSRPSFNRQWKPRKNATRQVNTAVEDEEQMEDGVGERDEVGPEELEGELEILLTQAPRKRSEIERAKGFSKPESAQAREARIREMKSRMPCSACKAQGRTSFGHSHGDPECPFRKGGSGDKDHNKDKSVLAVVEEELSDSDEDILDPPSSSIYHSTSSDLYLGISDDKGQLEQDGGWEAVDPPPPSETKAGLCGFEINVERSQRRLDAPPQVLADTDQEVVLEDNIPGDQVMIVKKIAPESEAGEKADEEVKKALKKLRFPLSRRGGSRLMSTVAPKTKEEYVLAVASRSKVPRDELRKHTLDRLMAAEGQGLDPAAQLEEVGQDRPQDDLPESGGAGLGEGERPPLRSMVEACLLLEIEVWAEDAAKDFQLDRDLDMSEKGPLCRMRNTDHGTNQSAHPRRPTEQVQRELNKTLPVKHEEAADERKMMYRATNRSKRRGPTGKAVASSDGSWVATGPQEVEEVSSDENPSPRYNTNLTNEEMAIMTMRDKNRGYPAPSKTAAQKSNEVSEPQGKREALRHDAVSSPEGDVVSREPLSQVETEHRILEGHRRRKRLKAGVAKRLLGNGRAVLAGVYIATAALAGAAASAVPSFSQVRPDILEIYGQQAVMMCDTMIKHPDEREREERVLVTGINRGVDRRIADTRWSEKNIMKALERWNAEAEEATPGQAPSEQVRDHSPEELYRAFDRGWARWAGPPARVTVDMEGGFQGKDFWEQVERRNQIVKDMIHNVVRQTHAVGRDEMSKKGDNHRSWHGPGYVVELQDRTIGGRCFLVAGEHLREAVGDEKHYGNPEIQKAIALFRKVPSEATYEDLLGQCDPEGEPMDVEQQPLGQDLTEDLDMQDVDLGSEGLSPEHAQMVPQVGWHVDQHGNPVLISHKVWAFRSPEPRYSSDRFPYRTSWACHQGQWTCLEREVKWADLDDQHQFIPGGPAAGLITIFQSRTRKEMCLDDVPFRVKRQKRQEGEAHVHAVAFNKTESKTKMKRMMEKEIHYHCIPEEQRELYKAAEDKEWKSWLDYESCDVLSPEDIFAPTAGQARLKGMQPGQIIKLLKPVYGRPDAPRAWYEELSRILQEELGVIKSKIDPALLMLRDRQGKLRGMMIVHVDDVMLCHDGSDLGQEVADKVHERFPFGTWLRVADQESGVTYCGKEIRIKRHGDEVRVTLSQNAFIDGRLQPMALSSERTRQPDERATEFERTDYRSVVGSLQWLAVQSRPDIAFECNQLQKQIADLRVADLIRANKTVREVVRNRLEIEFRPLGVDAELVAYHDAGLYSSIGVEIDEKQCEDILQRPSDKKLVYSQKGACVGFVMKGATDQERNARLNLIDWKSSTNRRVIESSFAAETHAAIMGHNMARFAQVLLSEIKYGSQVVSAVEDDGWQSLVPVTLVTDCKSTYDTIRKDGQHVGEKGNIDHAVLMRQLLTTRGRENPNKAKLLWVPTRCQLADGLTKIGRGGDIREQVTRGLLFHEESMKRKPPRQTGQKTFDTSVNVVQ</sequence>
<feature type="compositionally biased region" description="Basic and acidic residues" evidence="1">
    <location>
        <begin position="343"/>
        <end position="354"/>
    </location>
</feature>
<gene>
    <name evidence="3" type="primary">GIP</name>
    <name evidence="3" type="ORF">AK812_SmicGene8411</name>
</gene>
<feature type="compositionally biased region" description="Basic and acidic residues" evidence="1">
    <location>
        <begin position="372"/>
        <end position="395"/>
    </location>
</feature>
<proteinExistence type="predicted"/>
<keyword evidence="2" id="KW-0472">Membrane</keyword>
<accession>A0A1Q9EKU6</accession>
<feature type="compositionally biased region" description="Basic and acidic residues" evidence="1">
    <location>
        <begin position="780"/>
        <end position="790"/>
    </location>
</feature>
<feature type="region of interest" description="Disordered" evidence="1">
    <location>
        <begin position="562"/>
        <end position="613"/>
    </location>
</feature>